<dbReference type="SMART" id="SM00198">
    <property type="entry name" value="SCP"/>
    <property type="match status" value="1"/>
</dbReference>
<gene>
    <name evidence="3" type="ORF">B5807_03101</name>
</gene>
<dbReference type="AlphaFoldDB" id="A0A1Y2M7E3"/>
<evidence type="ECO:0000256" key="1">
    <source>
        <dbReference type="SAM" id="SignalP"/>
    </source>
</evidence>
<dbReference type="EMBL" id="KZ107840">
    <property type="protein sequence ID" value="OSS52013.1"/>
    <property type="molecule type" value="Genomic_DNA"/>
</dbReference>
<reference evidence="3 4" key="1">
    <citation type="journal article" date="2017" name="Genome Announc.">
        <title>Genome sequence of the saprophytic ascomycete Epicoccum nigrum ICMP 19927 strain isolated from New Zealand.</title>
        <authorList>
            <person name="Fokin M."/>
            <person name="Fleetwood D."/>
            <person name="Weir B.S."/>
            <person name="Villas-Boas S.G."/>
        </authorList>
    </citation>
    <scope>NUCLEOTIDE SEQUENCE [LARGE SCALE GENOMIC DNA]</scope>
    <source>
        <strain evidence="3 4">ICMP 19927</strain>
    </source>
</reference>
<proteinExistence type="predicted"/>
<name>A0A1Y2M7E3_EPING</name>
<evidence type="ECO:0000313" key="3">
    <source>
        <dbReference type="EMBL" id="OSS52013.1"/>
    </source>
</evidence>
<dbReference type="Proteomes" id="UP000193240">
    <property type="component" value="Unassembled WGS sequence"/>
</dbReference>
<dbReference type="InParanoid" id="A0A1Y2M7E3"/>
<feature type="domain" description="SCP" evidence="2">
    <location>
        <begin position="40"/>
        <end position="176"/>
    </location>
</feature>
<dbReference type="Pfam" id="PF00188">
    <property type="entry name" value="CAP"/>
    <property type="match status" value="1"/>
</dbReference>
<feature type="chain" id="PRO_5013096173" description="SCP domain-containing protein" evidence="1">
    <location>
        <begin position="20"/>
        <end position="193"/>
    </location>
</feature>
<sequence length="193" mass="21643">MKPLAILATLLTAAAVAAPAHDVTPRALYKNDAPQAYDGNFIDAVMRAHWYWRRVHCAQDLVWDQGLADIARRDVETCTIKPQHMRSGSNLSSQSPAPSTYDEWIEFARTATHGWHDEETKYPYDNPHYDEAWGHFTQMVWRNTTRLGCAVGNCGPGVSFPGRFYCYYEFAGNNVAAGQFQAQVWGPICGDPS</sequence>
<keyword evidence="1" id="KW-0732">Signal</keyword>
<dbReference type="InterPro" id="IPR018244">
    <property type="entry name" value="Allrgn_V5/Tpx1_CS"/>
</dbReference>
<keyword evidence="4" id="KW-1185">Reference proteome</keyword>
<dbReference type="InterPro" id="IPR035940">
    <property type="entry name" value="CAP_sf"/>
</dbReference>
<feature type="signal peptide" evidence="1">
    <location>
        <begin position="1"/>
        <end position="19"/>
    </location>
</feature>
<dbReference type="InterPro" id="IPR014044">
    <property type="entry name" value="CAP_dom"/>
</dbReference>
<dbReference type="PRINTS" id="PR00837">
    <property type="entry name" value="V5TPXLIKE"/>
</dbReference>
<dbReference type="Gene3D" id="3.40.33.10">
    <property type="entry name" value="CAP"/>
    <property type="match status" value="1"/>
</dbReference>
<protein>
    <recommendedName>
        <fullName evidence="2">SCP domain-containing protein</fullName>
    </recommendedName>
</protein>
<accession>A0A1Y2M7E3</accession>
<dbReference type="STRING" id="105696.A0A1Y2M7E3"/>
<dbReference type="OMA" id="WHEEETK"/>
<dbReference type="PANTHER" id="PTHR10334">
    <property type="entry name" value="CYSTEINE-RICH SECRETORY PROTEIN-RELATED"/>
    <property type="match status" value="1"/>
</dbReference>
<dbReference type="PRINTS" id="PR00838">
    <property type="entry name" value="V5ALLERGEN"/>
</dbReference>
<dbReference type="SUPFAM" id="SSF55797">
    <property type="entry name" value="PR-1-like"/>
    <property type="match status" value="1"/>
</dbReference>
<evidence type="ECO:0000259" key="2">
    <source>
        <dbReference type="SMART" id="SM00198"/>
    </source>
</evidence>
<dbReference type="InterPro" id="IPR002413">
    <property type="entry name" value="V5_allergen-like"/>
</dbReference>
<dbReference type="GO" id="GO:0005576">
    <property type="term" value="C:extracellular region"/>
    <property type="evidence" value="ECO:0007669"/>
    <property type="project" value="InterPro"/>
</dbReference>
<organism evidence="3 4">
    <name type="scientific">Epicoccum nigrum</name>
    <name type="common">Soil fungus</name>
    <name type="synonym">Epicoccum purpurascens</name>
    <dbReference type="NCBI Taxonomy" id="105696"/>
    <lineage>
        <taxon>Eukaryota</taxon>
        <taxon>Fungi</taxon>
        <taxon>Dikarya</taxon>
        <taxon>Ascomycota</taxon>
        <taxon>Pezizomycotina</taxon>
        <taxon>Dothideomycetes</taxon>
        <taxon>Pleosporomycetidae</taxon>
        <taxon>Pleosporales</taxon>
        <taxon>Pleosporineae</taxon>
        <taxon>Didymellaceae</taxon>
        <taxon>Epicoccum</taxon>
    </lineage>
</organism>
<evidence type="ECO:0000313" key="4">
    <source>
        <dbReference type="Proteomes" id="UP000193240"/>
    </source>
</evidence>
<dbReference type="InterPro" id="IPR001283">
    <property type="entry name" value="CRISP-related"/>
</dbReference>
<dbReference type="PROSITE" id="PS01009">
    <property type="entry name" value="CRISP_1"/>
    <property type="match status" value="1"/>
</dbReference>